<dbReference type="GO" id="GO:0005525">
    <property type="term" value="F:GTP binding"/>
    <property type="evidence" value="ECO:0007669"/>
    <property type="project" value="UniProtKB-KW"/>
</dbReference>
<dbReference type="SUPFAM" id="SSF52540">
    <property type="entry name" value="P-loop containing nucleoside triphosphate hydrolases"/>
    <property type="match status" value="1"/>
</dbReference>
<evidence type="ECO:0000256" key="1">
    <source>
        <dbReference type="ARBA" id="ARBA00004370"/>
    </source>
</evidence>
<feature type="domain" description="Dynamin N-terminal" evidence="6">
    <location>
        <begin position="42"/>
        <end position="272"/>
    </location>
</feature>
<dbReference type="EMBL" id="OMOI01000002">
    <property type="protein sequence ID" value="SPF79227.1"/>
    <property type="molecule type" value="Genomic_DNA"/>
</dbReference>
<organism evidence="7 8">
    <name type="scientific">Aliiroseovarius pelagivivens</name>
    <dbReference type="NCBI Taxonomy" id="1639690"/>
    <lineage>
        <taxon>Bacteria</taxon>
        <taxon>Pseudomonadati</taxon>
        <taxon>Pseudomonadota</taxon>
        <taxon>Alphaproteobacteria</taxon>
        <taxon>Rhodobacterales</taxon>
        <taxon>Paracoccaceae</taxon>
        <taxon>Aliiroseovarius</taxon>
    </lineage>
</organism>
<dbReference type="InterPro" id="IPR027094">
    <property type="entry name" value="Mitofusin_fam"/>
</dbReference>
<evidence type="ECO:0000256" key="5">
    <source>
        <dbReference type="ARBA" id="ARBA00023136"/>
    </source>
</evidence>
<evidence type="ECO:0000313" key="7">
    <source>
        <dbReference type="EMBL" id="SPF79227.1"/>
    </source>
</evidence>
<keyword evidence="8" id="KW-1185">Reference proteome</keyword>
<evidence type="ECO:0000259" key="6">
    <source>
        <dbReference type="Pfam" id="PF00350"/>
    </source>
</evidence>
<sequence length="678" mass="76093">MDEVRRQELIRIAEQMEQTASDEAQPFISRISTDLKALKPGVAFVGQIKAGKSRLINGFTGQANFLPSDVNPWTTVVTDMHFGHPSNRTSGGVFHFFDNDQWQALLSEGDEIRDLLPDGEDNYKRQIIEEQIEAMKTRAKARLGARYENLLGTSHDLEELTQEDLARYVSAGADPDDQPAQTDTVSAPYYSDLTRKAEVFFRQGHFPFPITVTDTPGINDPLLIREEISHQYLRNSDFFVVVLSAHQALSQADLKLFRLMQALELGQMVVFVNRVDELNRGVEDAASVHADVRAGLEHALDSAQMTVIMGSAQWAHYALTGDATGIDHDQILAWLKAHPQKMQRFLEGIEQLKRTQKEGAAESALRLAAMIASGLPDLRSHVVREMSDGPRSERIHIAAQHLRNFAASELERRRVHLKIVDDDTAETHFAQTEDKTRAQLSQLVNETRERLTEDSGQNMATLRQELDDIAQSMVSNVVQGRDGVSPLLSTGSNTELDFSDLRQIMRDRLLDSAHAQRQKMLNELYALDMQSNAALAERGVGDADNPLNVDASALRWYRPDTGILTRGITVELRVSWLARLLKQQSVVTRAEQMITREFQSIATDLVDQFQSDLTGRLNTVMEHHLAVLATRFEELDKAQPASRPDAHAALENAKRLAIELEELFEEGIEPEQRLEAVT</sequence>
<keyword evidence="3" id="KW-0378">Hydrolase</keyword>
<keyword evidence="2" id="KW-0547">Nucleotide-binding</keyword>
<dbReference type="AlphaFoldDB" id="A0A2R8ATJ9"/>
<evidence type="ECO:0000256" key="4">
    <source>
        <dbReference type="ARBA" id="ARBA00023134"/>
    </source>
</evidence>
<dbReference type="PANTHER" id="PTHR10465">
    <property type="entry name" value="TRANSMEMBRANE GTPASE FZO1"/>
    <property type="match status" value="1"/>
</dbReference>
<name>A0A2R8ATJ9_9RHOB</name>
<dbReference type="InterPro" id="IPR027417">
    <property type="entry name" value="P-loop_NTPase"/>
</dbReference>
<reference evidence="7 8" key="1">
    <citation type="submission" date="2018-03" db="EMBL/GenBank/DDBJ databases">
        <authorList>
            <person name="Keele B.F."/>
        </authorList>
    </citation>
    <scope>NUCLEOTIDE SEQUENCE [LARGE SCALE GENOMIC DNA]</scope>
    <source>
        <strain evidence="7 8">CECT 8811</strain>
    </source>
</reference>
<accession>A0A2R8ATJ9</accession>
<dbReference type="InterPro" id="IPR045063">
    <property type="entry name" value="Dynamin_N"/>
</dbReference>
<comment type="subcellular location">
    <subcellularLocation>
        <location evidence="1">Membrane</location>
    </subcellularLocation>
</comment>
<dbReference type="GO" id="GO:0003924">
    <property type="term" value="F:GTPase activity"/>
    <property type="evidence" value="ECO:0007669"/>
    <property type="project" value="InterPro"/>
</dbReference>
<dbReference type="Gene3D" id="3.40.50.300">
    <property type="entry name" value="P-loop containing nucleotide triphosphate hydrolases"/>
    <property type="match status" value="1"/>
</dbReference>
<dbReference type="GO" id="GO:0016020">
    <property type="term" value="C:membrane"/>
    <property type="evidence" value="ECO:0007669"/>
    <property type="project" value="UniProtKB-SubCell"/>
</dbReference>
<dbReference type="Pfam" id="PF00350">
    <property type="entry name" value="Dynamin_N"/>
    <property type="match status" value="1"/>
</dbReference>
<proteinExistence type="predicted"/>
<keyword evidence="4" id="KW-0342">GTP-binding</keyword>
<dbReference type="Proteomes" id="UP000244911">
    <property type="component" value="Unassembled WGS sequence"/>
</dbReference>
<evidence type="ECO:0000313" key="8">
    <source>
        <dbReference type="Proteomes" id="UP000244911"/>
    </source>
</evidence>
<evidence type="ECO:0000256" key="2">
    <source>
        <dbReference type="ARBA" id="ARBA00022741"/>
    </source>
</evidence>
<dbReference type="OrthoDB" id="7927795at2"/>
<keyword evidence="5" id="KW-0472">Membrane</keyword>
<dbReference type="PANTHER" id="PTHR10465:SF0">
    <property type="entry name" value="SARCALUMENIN"/>
    <property type="match status" value="1"/>
</dbReference>
<evidence type="ECO:0000256" key="3">
    <source>
        <dbReference type="ARBA" id="ARBA00022801"/>
    </source>
</evidence>
<protein>
    <submittedName>
        <fullName evidence="7">GTPase Der</fullName>
    </submittedName>
</protein>
<gene>
    <name evidence="7" type="primary">der_2</name>
    <name evidence="7" type="ORF">ALP8811_03165</name>
</gene>